<sequence length="119" mass="13175">MIPATFKSCEIFVSDDKRVIIHGESLGIGVVYLGRAKGAYSWVPFANTYLSKTIVSGGWTDWSYAGGTENLFHAEYKCLVPGSESNGRASWSKQLKDKEAASILSINYIHGTKWLPVWL</sequence>
<gene>
    <name evidence="1" type="ORF">L6164_013672</name>
</gene>
<evidence type="ECO:0000313" key="2">
    <source>
        <dbReference type="Proteomes" id="UP000828941"/>
    </source>
</evidence>
<protein>
    <submittedName>
        <fullName evidence="1">Uncharacterized protein</fullName>
    </submittedName>
</protein>
<name>A0ACB9NII2_BAUVA</name>
<evidence type="ECO:0000313" key="1">
    <source>
        <dbReference type="EMBL" id="KAI4334981.1"/>
    </source>
</evidence>
<organism evidence="1 2">
    <name type="scientific">Bauhinia variegata</name>
    <name type="common">Purple orchid tree</name>
    <name type="synonym">Phanera variegata</name>
    <dbReference type="NCBI Taxonomy" id="167791"/>
    <lineage>
        <taxon>Eukaryota</taxon>
        <taxon>Viridiplantae</taxon>
        <taxon>Streptophyta</taxon>
        <taxon>Embryophyta</taxon>
        <taxon>Tracheophyta</taxon>
        <taxon>Spermatophyta</taxon>
        <taxon>Magnoliopsida</taxon>
        <taxon>eudicotyledons</taxon>
        <taxon>Gunneridae</taxon>
        <taxon>Pentapetalae</taxon>
        <taxon>rosids</taxon>
        <taxon>fabids</taxon>
        <taxon>Fabales</taxon>
        <taxon>Fabaceae</taxon>
        <taxon>Cercidoideae</taxon>
        <taxon>Cercideae</taxon>
        <taxon>Bauhiniinae</taxon>
        <taxon>Bauhinia</taxon>
    </lineage>
</organism>
<dbReference type="EMBL" id="CM039431">
    <property type="protein sequence ID" value="KAI4334981.1"/>
    <property type="molecule type" value="Genomic_DNA"/>
</dbReference>
<proteinExistence type="predicted"/>
<comment type="caution">
    <text evidence="1">The sequence shown here is derived from an EMBL/GenBank/DDBJ whole genome shotgun (WGS) entry which is preliminary data.</text>
</comment>
<reference evidence="1 2" key="1">
    <citation type="journal article" date="2022" name="DNA Res.">
        <title>Chromosomal-level genome assembly of the orchid tree Bauhinia variegata (Leguminosae; Cercidoideae) supports the allotetraploid origin hypothesis of Bauhinia.</title>
        <authorList>
            <person name="Zhong Y."/>
            <person name="Chen Y."/>
            <person name="Zheng D."/>
            <person name="Pang J."/>
            <person name="Liu Y."/>
            <person name="Luo S."/>
            <person name="Meng S."/>
            <person name="Qian L."/>
            <person name="Wei D."/>
            <person name="Dai S."/>
            <person name="Zhou R."/>
        </authorList>
    </citation>
    <scope>NUCLEOTIDE SEQUENCE [LARGE SCALE GENOMIC DNA]</scope>
    <source>
        <strain evidence="1">BV-YZ2020</strain>
    </source>
</reference>
<keyword evidence="2" id="KW-1185">Reference proteome</keyword>
<accession>A0ACB9NII2</accession>
<dbReference type="Proteomes" id="UP000828941">
    <property type="component" value="Chromosome 6"/>
</dbReference>